<dbReference type="SUPFAM" id="SSF55781">
    <property type="entry name" value="GAF domain-like"/>
    <property type="match status" value="1"/>
</dbReference>
<dbReference type="Gene3D" id="3.60.40.10">
    <property type="entry name" value="PPM-type phosphatase domain"/>
    <property type="match status" value="1"/>
</dbReference>
<feature type="domain" description="PAC" evidence="4">
    <location>
        <begin position="81"/>
        <end position="138"/>
    </location>
</feature>
<dbReference type="SUPFAM" id="SSF55874">
    <property type="entry name" value="ATPase domain of HSP90 chaperone/DNA topoisomerase II/histidine kinase"/>
    <property type="match status" value="1"/>
</dbReference>
<dbReference type="EMBL" id="JBEUKS010000007">
    <property type="protein sequence ID" value="MFC1440588.1"/>
    <property type="molecule type" value="Genomic_DNA"/>
</dbReference>
<dbReference type="InterPro" id="IPR003018">
    <property type="entry name" value="GAF"/>
</dbReference>
<dbReference type="SMART" id="SM00331">
    <property type="entry name" value="PP2C_SIG"/>
    <property type="match status" value="1"/>
</dbReference>
<dbReference type="InterPro" id="IPR000700">
    <property type="entry name" value="PAS-assoc_C"/>
</dbReference>
<reference evidence="5 6" key="1">
    <citation type="submission" date="2024-06" db="EMBL/GenBank/DDBJ databases">
        <authorList>
            <person name="Lee S.D."/>
        </authorList>
    </citation>
    <scope>NUCLEOTIDE SEQUENCE [LARGE SCALE GENOMIC DNA]</scope>
    <source>
        <strain evidence="5 6">N1-10</strain>
    </source>
</reference>
<dbReference type="InterPro" id="IPR013656">
    <property type="entry name" value="PAS_4"/>
</dbReference>
<feature type="domain" description="PAS" evidence="3">
    <location>
        <begin position="10"/>
        <end position="68"/>
    </location>
</feature>
<evidence type="ECO:0000256" key="2">
    <source>
        <dbReference type="SAM" id="MobiDB-lite"/>
    </source>
</evidence>
<dbReference type="NCBIfam" id="TIGR00229">
    <property type="entry name" value="sensory_box"/>
    <property type="match status" value="1"/>
</dbReference>
<sequence>MPGRRPAATDTALLDALFQEALSGLFILDDQFRVVRFNHTARGVRGLPDDDVRGHRLDEVAPDMITPEVADLARAVLASGTAVRGRLVRGFPPGDPTREMVASVSLFRLRDEARQVLGLAAVVEDVTEREQALERLATLHEGHRTIGTSLDPAATADELAVVAVPRFADTVVVDLRDDALRGQELRPGPVDAALPLRRVAHRSTGAQQPGSVQLGALTTVPFPTPFTQSLEDLRPRLLTDLAEQGLDQWPYLRSPGAGQVDDALVDSLIVAPLAAHGVLFGLVGFYRDRHREPFTERDLELAGELAARAAMSVERAHSFTRQRSIATALQRHLLPSPPPPLAAITTAHLYLPAGTGGAWYDLVPLSGARVALVVGEVAGHGIETAAAMGQLRTAVQTLAAQDLAPDELLGRLDETMQRLARDSGGEPATASCLYLVYDPVTGGCDGASAGHRTPLVLGPDGTELPLDVPVGARLGSGEAGYPSAQLRLPPGSLLALATDGLRAAGGASGNGNGNADGARNGSGNGSGRLAQVLAQPDQDLQSLCDAVAYALATDRPEQDAILLLARTSVLDADQVAHWTLPAEPSIVSTARDLTRRQLTAWGLDELVDSTELIVSELVTNAIRYGQGAVTLRLIRAGTLSCEVSDASSSAPHMRLAADGDEGGRGLFLVMHVSSRWGTRYNPRGKTIWSEQPLPPPP</sequence>
<dbReference type="InterPro" id="IPR001932">
    <property type="entry name" value="PPM-type_phosphatase-like_dom"/>
</dbReference>
<feature type="compositionally biased region" description="Gly residues" evidence="2">
    <location>
        <begin position="507"/>
        <end position="526"/>
    </location>
</feature>
<dbReference type="InterPro" id="IPR036457">
    <property type="entry name" value="PPM-type-like_dom_sf"/>
</dbReference>
<dbReference type="CDD" id="cd00130">
    <property type="entry name" value="PAS"/>
    <property type="match status" value="1"/>
</dbReference>
<dbReference type="RefSeq" id="WP_380566068.1">
    <property type="nucleotide sequence ID" value="NZ_JBEUKS010000007.1"/>
</dbReference>
<evidence type="ECO:0000259" key="3">
    <source>
        <dbReference type="PROSITE" id="PS50112"/>
    </source>
</evidence>
<dbReference type="SMART" id="SM00065">
    <property type="entry name" value="GAF"/>
    <property type="match status" value="1"/>
</dbReference>
<dbReference type="PROSITE" id="PS50113">
    <property type="entry name" value="PAC"/>
    <property type="match status" value="1"/>
</dbReference>
<organism evidence="5 6">
    <name type="scientific">Streptacidiphilus jeojiensis</name>
    <dbReference type="NCBI Taxonomy" id="3229225"/>
    <lineage>
        <taxon>Bacteria</taxon>
        <taxon>Bacillati</taxon>
        <taxon>Actinomycetota</taxon>
        <taxon>Actinomycetes</taxon>
        <taxon>Kitasatosporales</taxon>
        <taxon>Streptomycetaceae</taxon>
        <taxon>Streptacidiphilus</taxon>
    </lineage>
</organism>
<gene>
    <name evidence="5" type="ORF">ABUW04_20225</name>
</gene>
<dbReference type="SUPFAM" id="SSF55785">
    <property type="entry name" value="PYP-like sensor domain (PAS domain)"/>
    <property type="match status" value="1"/>
</dbReference>
<proteinExistence type="predicted"/>
<dbReference type="Pfam" id="PF08448">
    <property type="entry name" value="PAS_4"/>
    <property type="match status" value="1"/>
</dbReference>
<comment type="caution">
    <text evidence="5">The sequence shown here is derived from an EMBL/GenBank/DDBJ whole genome shotgun (WGS) entry which is preliminary data.</text>
</comment>
<dbReference type="Gene3D" id="3.30.565.10">
    <property type="entry name" value="Histidine kinase-like ATPase, C-terminal domain"/>
    <property type="match status" value="1"/>
</dbReference>
<dbReference type="Gene3D" id="3.30.450.20">
    <property type="entry name" value="PAS domain"/>
    <property type="match status" value="1"/>
</dbReference>
<dbReference type="InterPro" id="IPR052016">
    <property type="entry name" value="Bact_Sigma-Reg"/>
</dbReference>
<feature type="region of interest" description="Disordered" evidence="2">
    <location>
        <begin position="507"/>
        <end position="528"/>
    </location>
</feature>
<dbReference type="Pfam" id="PF13581">
    <property type="entry name" value="HATPase_c_2"/>
    <property type="match status" value="1"/>
</dbReference>
<evidence type="ECO:0000256" key="1">
    <source>
        <dbReference type="ARBA" id="ARBA00022801"/>
    </source>
</evidence>
<dbReference type="PANTHER" id="PTHR43156:SF2">
    <property type="entry name" value="STAGE II SPORULATION PROTEIN E"/>
    <property type="match status" value="1"/>
</dbReference>
<name>A0ABV6XQP1_9ACTN</name>
<accession>A0ABV6XQP1</accession>
<dbReference type="CDD" id="cd16936">
    <property type="entry name" value="HATPase_RsbW-like"/>
    <property type="match status" value="1"/>
</dbReference>
<dbReference type="InterPro" id="IPR003594">
    <property type="entry name" value="HATPase_dom"/>
</dbReference>
<dbReference type="Pfam" id="PF01590">
    <property type="entry name" value="GAF"/>
    <property type="match status" value="1"/>
</dbReference>
<dbReference type="InterPro" id="IPR035965">
    <property type="entry name" value="PAS-like_dom_sf"/>
</dbReference>
<dbReference type="PROSITE" id="PS50112">
    <property type="entry name" value="PAS"/>
    <property type="match status" value="1"/>
</dbReference>
<keyword evidence="6" id="KW-1185">Reference proteome</keyword>
<dbReference type="Proteomes" id="UP001592581">
    <property type="component" value="Unassembled WGS sequence"/>
</dbReference>
<dbReference type="InterPro" id="IPR036890">
    <property type="entry name" value="HATPase_C_sf"/>
</dbReference>
<evidence type="ECO:0000313" key="6">
    <source>
        <dbReference type="Proteomes" id="UP001592581"/>
    </source>
</evidence>
<evidence type="ECO:0000259" key="4">
    <source>
        <dbReference type="PROSITE" id="PS50113"/>
    </source>
</evidence>
<dbReference type="InterPro" id="IPR029016">
    <property type="entry name" value="GAF-like_dom_sf"/>
</dbReference>
<dbReference type="InterPro" id="IPR000014">
    <property type="entry name" value="PAS"/>
</dbReference>
<evidence type="ECO:0000313" key="5">
    <source>
        <dbReference type="EMBL" id="MFC1440588.1"/>
    </source>
</evidence>
<protein>
    <submittedName>
        <fullName evidence="5">SpoIIE family protein phosphatase</fullName>
    </submittedName>
</protein>
<keyword evidence="1" id="KW-0378">Hydrolase</keyword>
<dbReference type="Pfam" id="PF07228">
    <property type="entry name" value="SpoIIE"/>
    <property type="match status" value="1"/>
</dbReference>
<dbReference type="Gene3D" id="3.30.450.40">
    <property type="match status" value="1"/>
</dbReference>
<dbReference type="PANTHER" id="PTHR43156">
    <property type="entry name" value="STAGE II SPORULATION PROTEIN E-RELATED"/>
    <property type="match status" value="1"/>
</dbReference>